<name>A0A6M3JBW9_9ZZZZ</name>
<dbReference type="EMBL" id="MT141569">
    <property type="protein sequence ID" value="QJA67333.1"/>
    <property type="molecule type" value="Genomic_DNA"/>
</dbReference>
<sequence length="72" mass="7952">MARIRREWQLWGYATGDNTGHLYHRQSAAEVATPLWTGGASATAPDTCVNWKREQCGEVFVWEAGDREGAAG</sequence>
<dbReference type="EMBL" id="MT142535">
    <property type="protein sequence ID" value="QJA84794.1"/>
    <property type="molecule type" value="Genomic_DNA"/>
</dbReference>
<organism evidence="1">
    <name type="scientific">viral metagenome</name>
    <dbReference type="NCBI Taxonomy" id="1070528"/>
    <lineage>
        <taxon>unclassified sequences</taxon>
        <taxon>metagenomes</taxon>
        <taxon>organismal metagenomes</taxon>
    </lineage>
</organism>
<protein>
    <submittedName>
        <fullName evidence="1">Uncharacterized protein</fullName>
    </submittedName>
</protein>
<proteinExistence type="predicted"/>
<gene>
    <name evidence="2" type="ORF">MM415A00148_0012</name>
    <name evidence="1" type="ORF">MM415B00245_0039</name>
</gene>
<reference evidence="1" key="1">
    <citation type="submission" date="2020-03" db="EMBL/GenBank/DDBJ databases">
        <title>The deep terrestrial virosphere.</title>
        <authorList>
            <person name="Holmfeldt K."/>
            <person name="Nilsson E."/>
            <person name="Simone D."/>
            <person name="Lopez-Fernandez M."/>
            <person name="Wu X."/>
            <person name="de Brujin I."/>
            <person name="Lundin D."/>
            <person name="Andersson A."/>
            <person name="Bertilsson S."/>
            <person name="Dopson M."/>
        </authorList>
    </citation>
    <scope>NUCLEOTIDE SEQUENCE</scope>
    <source>
        <strain evidence="2">MM415A00148</strain>
        <strain evidence="1">MM415B00245</strain>
    </source>
</reference>
<evidence type="ECO:0000313" key="1">
    <source>
        <dbReference type="EMBL" id="QJA67333.1"/>
    </source>
</evidence>
<evidence type="ECO:0000313" key="2">
    <source>
        <dbReference type="EMBL" id="QJA84794.1"/>
    </source>
</evidence>
<dbReference type="AlphaFoldDB" id="A0A6M3JBW9"/>
<accession>A0A6M3JBW9</accession>